<dbReference type="InterPro" id="IPR046867">
    <property type="entry name" value="AldOxase/xan_DH_MoCoBD2"/>
</dbReference>
<evidence type="ECO:0000313" key="2">
    <source>
        <dbReference type="EMBL" id="MXN18523.1"/>
    </source>
</evidence>
<proteinExistence type="predicted"/>
<dbReference type="Pfam" id="PF01315">
    <property type="entry name" value="Ald_Xan_dh_C"/>
    <property type="match status" value="1"/>
</dbReference>
<dbReference type="Pfam" id="PF03450">
    <property type="entry name" value="CO_deh_flav_C"/>
    <property type="match status" value="1"/>
</dbReference>
<dbReference type="GO" id="GO:0071949">
    <property type="term" value="F:FAD binding"/>
    <property type="evidence" value="ECO:0007669"/>
    <property type="project" value="InterPro"/>
</dbReference>
<dbReference type="InterPro" id="IPR036856">
    <property type="entry name" value="Ald_Oxase/Xan_DH_a/b_sf"/>
</dbReference>
<dbReference type="SUPFAM" id="SSF56003">
    <property type="entry name" value="Molybdenum cofactor-binding domain"/>
    <property type="match status" value="1"/>
</dbReference>
<dbReference type="InterPro" id="IPR005107">
    <property type="entry name" value="CO_DH_flav_C"/>
</dbReference>
<dbReference type="SUPFAM" id="SSF54665">
    <property type="entry name" value="CO dehydrogenase molybdoprotein N-domain-like"/>
    <property type="match status" value="1"/>
</dbReference>
<reference evidence="2 3" key="1">
    <citation type="submission" date="2019-12" db="EMBL/GenBank/DDBJ databases">
        <authorList>
            <person name="Li M."/>
        </authorList>
    </citation>
    <scope>NUCLEOTIDE SEQUENCE [LARGE SCALE GENOMIC DNA]</scope>
    <source>
        <strain evidence="2 3">GBMRC 2024</strain>
    </source>
</reference>
<dbReference type="SMART" id="SM01008">
    <property type="entry name" value="Ald_Xan_dh_C"/>
    <property type="match status" value="1"/>
</dbReference>
<dbReference type="PROSITE" id="PS51387">
    <property type="entry name" value="FAD_PCMH"/>
    <property type="match status" value="1"/>
</dbReference>
<dbReference type="GO" id="GO:0016491">
    <property type="term" value="F:oxidoreductase activity"/>
    <property type="evidence" value="ECO:0007669"/>
    <property type="project" value="InterPro"/>
</dbReference>
<dbReference type="InterPro" id="IPR036318">
    <property type="entry name" value="FAD-bd_PCMH-like_sf"/>
</dbReference>
<dbReference type="Gene3D" id="3.30.390.50">
    <property type="entry name" value="CO dehydrogenase flavoprotein, C-terminal domain"/>
    <property type="match status" value="1"/>
</dbReference>
<dbReference type="SUPFAM" id="SSF56176">
    <property type="entry name" value="FAD-binding/transporter-associated domain-like"/>
    <property type="match status" value="1"/>
</dbReference>
<feature type="domain" description="FAD-binding PCMH-type" evidence="1">
    <location>
        <begin position="1"/>
        <end position="146"/>
    </location>
</feature>
<organism evidence="2 3">
    <name type="scientific">Pseudooceanicola albus</name>
    <dbReference type="NCBI Taxonomy" id="2692189"/>
    <lineage>
        <taxon>Bacteria</taxon>
        <taxon>Pseudomonadati</taxon>
        <taxon>Pseudomonadota</taxon>
        <taxon>Alphaproteobacteria</taxon>
        <taxon>Rhodobacterales</taxon>
        <taxon>Paracoccaceae</taxon>
        <taxon>Pseudooceanicola</taxon>
    </lineage>
</organism>
<dbReference type="Gene3D" id="3.30.365.10">
    <property type="entry name" value="Aldehyde oxidase/xanthine dehydrogenase, molybdopterin binding domain"/>
    <property type="match status" value="4"/>
</dbReference>
<dbReference type="EMBL" id="WUMU01000013">
    <property type="protein sequence ID" value="MXN18523.1"/>
    <property type="molecule type" value="Genomic_DNA"/>
</dbReference>
<dbReference type="InterPro" id="IPR037165">
    <property type="entry name" value="AldOxase/xan_DH_Mopterin-bd_sf"/>
</dbReference>
<dbReference type="PANTHER" id="PTHR11908:SF157">
    <property type="entry name" value="XANTHINE DEHYDROGENASE SUBUNIT D-RELATED"/>
    <property type="match status" value="1"/>
</dbReference>
<dbReference type="InterPro" id="IPR016166">
    <property type="entry name" value="FAD-bd_PCMH"/>
</dbReference>
<dbReference type="GO" id="GO:0005506">
    <property type="term" value="F:iron ion binding"/>
    <property type="evidence" value="ECO:0007669"/>
    <property type="project" value="InterPro"/>
</dbReference>
<dbReference type="Gene3D" id="3.90.1170.50">
    <property type="entry name" value="Aldehyde oxidase/xanthine dehydrogenase, a/b hammerhead"/>
    <property type="match status" value="1"/>
</dbReference>
<protein>
    <submittedName>
        <fullName evidence="2">Molybdopterin-dependent oxidoreductase</fullName>
    </submittedName>
</protein>
<gene>
    <name evidence="2" type="ORF">GR170_11805</name>
</gene>
<dbReference type="InterPro" id="IPR000674">
    <property type="entry name" value="Ald_Oxase/Xan_DH_a/b"/>
</dbReference>
<dbReference type="InterPro" id="IPR008274">
    <property type="entry name" value="AldOxase/xan_DH_MoCoBD1"/>
</dbReference>
<dbReference type="InterPro" id="IPR036683">
    <property type="entry name" value="CO_DH_flav_C_dom_sf"/>
</dbReference>
<dbReference type="InterPro" id="IPR016169">
    <property type="entry name" value="FAD-bd_PCMH_sub2"/>
</dbReference>
<dbReference type="Pfam" id="PF02738">
    <property type="entry name" value="MoCoBD_1"/>
    <property type="match status" value="1"/>
</dbReference>
<dbReference type="SMART" id="SM01092">
    <property type="entry name" value="CO_deh_flav_C"/>
    <property type="match status" value="1"/>
</dbReference>
<comment type="caution">
    <text evidence="2">The sequence shown here is derived from an EMBL/GenBank/DDBJ whole genome shotgun (WGS) entry which is preliminary data.</text>
</comment>
<accession>A0A6L7G773</accession>
<dbReference type="Gene3D" id="3.30.465.10">
    <property type="match status" value="1"/>
</dbReference>
<evidence type="ECO:0000313" key="3">
    <source>
        <dbReference type="Proteomes" id="UP000477911"/>
    </source>
</evidence>
<dbReference type="AlphaFoldDB" id="A0A6L7G773"/>
<sequence>MKILHPASLTQAAEMMAEGAVPVAGGTALQLQWSQGRARPAVMAEVGSLLPRGIRGLTIGAATPLEEIRRAGLPLLSEALRDVAAPGIRRMGTLGGQIGFGAGCLMPALLVLGAQLETTEGPRALAEYLAEPRGLILSVAIRPADRHGWRKTGLRAAFSPAILTSAFALKMKGSRISMAHLAVGGGPVPPRRLAGTEAWLAGQDPATLDPDALRARIEAEVQAPDCAFRSARYRRRIAANALAFGITGQLPAQPGRRTPIPARALPPQQTVLGRASGGERWQTRPDMPAKVRGQMPYLTDHRAPDMLVGRILRAAHPHAEILSIDTTEAEALAGVEAVVTHRDIPGLNAFGIVFQDQPALCADKVRHIGDMVAAVAARDAATAEAALALIRVAYRPLPLVTDMAAALAPGAAKVHAGGNLVSEVVLERGDAEAAFATAAHVVEATYTTPRQMHGFMETEGGWIAPEGDGLLVCVGGQHGARDRLQLSRILALPEAKIRVITSPIGGGFGGKDELTVQPALALLALKTGRPVRLQLSRAESTRAGIKRNPMTIRMRTACDGEGLLLAQEVALLADSGAYASLSPGVMETAMEHCAGPYVIPNIRTRGRLAYTNNGIGGAFRGFGCNQMTYAVECQIDRLAAKAGLDPAAMRRRNLRVPGSPGYLGQAVGPSERLHEMLDAAQASAIWAPFEVAPEEIPGTGMALTYQGTGLGTIPEDEARFALRLKDGKVQALCGLDEMGQGLVASLHAAVAERLGCARSDVEVIFGDTGAAPDSGSTTAARGGYVVWKGVSETAPGLSARLLGQAAQRLGHAVESLCIVPGGIGARGANAPAPLLRFADLGDVTAEEAHYAFPKSDYFKGNARFLFTYGATLARVAVNRITGAVRLVRLEFHSAAGPVIDMASYLGQMEGALIQGAGFTLSEDILMRDGQMVTKNFDTYAMPGVRDVPGEMHVTAHETLDPGDPFGPRGAGEIGFSSITPAIANAVADATGRWPATAPFPPEEILAMSEAESAA</sequence>
<dbReference type="Pfam" id="PF00941">
    <property type="entry name" value="FAD_binding_5"/>
    <property type="match status" value="1"/>
</dbReference>
<dbReference type="SUPFAM" id="SSF55447">
    <property type="entry name" value="CO dehydrogenase flavoprotein C-terminal domain-like"/>
    <property type="match status" value="1"/>
</dbReference>
<dbReference type="InterPro" id="IPR002346">
    <property type="entry name" value="Mopterin_DH_FAD-bd"/>
</dbReference>
<dbReference type="PANTHER" id="PTHR11908">
    <property type="entry name" value="XANTHINE DEHYDROGENASE"/>
    <property type="match status" value="1"/>
</dbReference>
<keyword evidence="3" id="KW-1185">Reference proteome</keyword>
<dbReference type="Pfam" id="PF20256">
    <property type="entry name" value="MoCoBD_2"/>
    <property type="match status" value="1"/>
</dbReference>
<name>A0A6L7G773_9RHOB</name>
<evidence type="ECO:0000259" key="1">
    <source>
        <dbReference type="PROSITE" id="PS51387"/>
    </source>
</evidence>
<dbReference type="Proteomes" id="UP000477911">
    <property type="component" value="Unassembled WGS sequence"/>
</dbReference>
<dbReference type="InterPro" id="IPR016208">
    <property type="entry name" value="Ald_Oxase/xanthine_DH-like"/>
</dbReference>
<dbReference type="RefSeq" id="WP_160894655.1">
    <property type="nucleotide sequence ID" value="NZ_WUMU01000013.1"/>
</dbReference>